<dbReference type="InterPro" id="IPR002136">
    <property type="entry name" value="Ribosomal_uL4"/>
</dbReference>
<dbReference type="EMBL" id="LCDO01000006">
    <property type="protein sequence ID" value="KKS56803.1"/>
    <property type="molecule type" value="Genomic_DNA"/>
</dbReference>
<keyword evidence="3 5" id="KW-0687">Ribonucleoprotein</keyword>
<evidence type="ECO:0000313" key="7">
    <source>
        <dbReference type="EMBL" id="KKS56803.1"/>
    </source>
</evidence>
<dbReference type="GO" id="GO:1990904">
    <property type="term" value="C:ribonucleoprotein complex"/>
    <property type="evidence" value="ECO:0007669"/>
    <property type="project" value="UniProtKB-KW"/>
</dbReference>
<dbReference type="Gene3D" id="3.40.1370.10">
    <property type="match status" value="1"/>
</dbReference>
<keyword evidence="2 5" id="KW-0689">Ribosomal protein</keyword>
<evidence type="ECO:0000256" key="2">
    <source>
        <dbReference type="ARBA" id="ARBA00022980"/>
    </source>
</evidence>
<evidence type="ECO:0000256" key="4">
    <source>
        <dbReference type="ARBA" id="ARBA00035244"/>
    </source>
</evidence>
<dbReference type="PANTHER" id="PTHR10746">
    <property type="entry name" value="50S RIBOSOMAL PROTEIN L4"/>
    <property type="match status" value="1"/>
</dbReference>
<dbReference type="PANTHER" id="PTHR10746:SF6">
    <property type="entry name" value="LARGE RIBOSOMAL SUBUNIT PROTEIN UL4M"/>
    <property type="match status" value="1"/>
</dbReference>
<reference evidence="7 8" key="1">
    <citation type="journal article" date="2015" name="Nature">
        <title>rRNA introns, odd ribosomes, and small enigmatic genomes across a large radiation of phyla.</title>
        <authorList>
            <person name="Brown C.T."/>
            <person name="Hug L.A."/>
            <person name="Thomas B.C."/>
            <person name="Sharon I."/>
            <person name="Castelle C.J."/>
            <person name="Singh A."/>
            <person name="Wilkins M.J."/>
            <person name="Williams K.H."/>
            <person name="Banfield J.F."/>
        </authorList>
    </citation>
    <scope>NUCLEOTIDE SEQUENCE [LARGE SCALE GENOMIC DNA]</scope>
</reference>
<comment type="caution">
    <text evidence="7">The sequence shown here is derived from an EMBL/GenBank/DDBJ whole genome shotgun (WGS) entry which is preliminary data.</text>
</comment>
<evidence type="ECO:0000256" key="5">
    <source>
        <dbReference type="HAMAP-Rule" id="MF_01328"/>
    </source>
</evidence>
<dbReference type="HAMAP" id="MF_01328_B">
    <property type="entry name" value="Ribosomal_uL4_B"/>
    <property type="match status" value="1"/>
</dbReference>
<name>A0A0G1D459_9BACT</name>
<proteinExistence type="inferred from homology"/>
<dbReference type="GO" id="GO:0003735">
    <property type="term" value="F:structural constituent of ribosome"/>
    <property type="evidence" value="ECO:0007669"/>
    <property type="project" value="InterPro"/>
</dbReference>
<comment type="function">
    <text evidence="5">Forms part of the polypeptide exit tunnel.</text>
</comment>
<protein>
    <recommendedName>
        <fullName evidence="4 5">Large ribosomal subunit protein uL4</fullName>
    </recommendedName>
</protein>
<evidence type="ECO:0000256" key="3">
    <source>
        <dbReference type="ARBA" id="ARBA00023274"/>
    </source>
</evidence>
<dbReference type="InterPro" id="IPR023574">
    <property type="entry name" value="Ribosomal_uL4_dom_sf"/>
</dbReference>
<dbReference type="PATRIC" id="fig|1619039.3.peg.838"/>
<comment type="subunit">
    <text evidence="5">Part of the 50S ribosomal subunit.</text>
</comment>
<sequence length="210" mass="23481">MVKVNIYNFKGEVVATENLTPEIFEIKPRIGVLHEVSVGMEANQRQVLAHTKARGEVSGGGKKPWKQKGTGRARAGSSRSPLWKGGAVIFGPTKFRNFKVKINKKIKQLAFKMALSQKVAENSLILLETLSLDKPKTKTFVEIKKNLPLIGKKVLVVFPQINKEMKLASRNVPNVNQVSLNELSLLDLLKNDSVVTTKEAVEFWTKVYKK</sequence>
<feature type="region of interest" description="Disordered" evidence="6">
    <location>
        <begin position="53"/>
        <end position="79"/>
    </location>
</feature>
<dbReference type="NCBIfam" id="TIGR03953">
    <property type="entry name" value="rplD_bact"/>
    <property type="match status" value="1"/>
</dbReference>
<dbReference type="InterPro" id="IPR013005">
    <property type="entry name" value="Ribosomal_uL4-like"/>
</dbReference>
<dbReference type="Proteomes" id="UP000034837">
    <property type="component" value="Unassembled WGS sequence"/>
</dbReference>
<dbReference type="GO" id="GO:0005840">
    <property type="term" value="C:ribosome"/>
    <property type="evidence" value="ECO:0007669"/>
    <property type="project" value="UniProtKB-KW"/>
</dbReference>
<evidence type="ECO:0000256" key="1">
    <source>
        <dbReference type="ARBA" id="ARBA00010528"/>
    </source>
</evidence>
<keyword evidence="5" id="KW-0694">RNA-binding</keyword>
<keyword evidence="5" id="KW-0699">rRNA-binding</keyword>
<gene>
    <name evidence="5" type="primary">rplD</name>
    <name evidence="7" type="ORF">UV20_C0006G0086</name>
</gene>
<comment type="function">
    <text evidence="5">One of the primary rRNA binding proteins, this protein initially binds near the 5'-end of the 23S rRNA. It is important during the early stages of 50S assembly. It makes multiple contacts with different domains of the 23S rRNA in the assembled 50S subunit and ribosome.</text>
</comment>
<accession>A0A0G1D459</accession>
<organism evidence="7 8">
    <name type="scientific">Candidatus Magasanikbacteria bacterium GW2011_GWA2_42_32</name>
    <dbReference type="NCBI Taxonomy" id="1619039"/>
    <lineage>
        <taxon>Bacteria</taxon>
        <taxon>Candidatus Magasanikiibacteriota</taxon>
    </lineage>
</organism>
<dbReference type="AlphaFoldDB" id="A0A0G1D459"/>
<evidence type="ECO:0000256" key="6">
    <source>
        <dbReference type="SAM" id="MobiDB-lite"/>
    </source>
</evidence>
<dbReference type="GO" id="GO:0006412">
    <property type="term" value="P:translation"/>
    <property type="evidence" value="ECO:0007669"/>
    <property type="project" value="UniProtKB-UniRule"/>
</dbReference>
<dbReference type="SUPFAM" id="SSF52166">
    <property type="entry name" value="Ribosomal protein L4"/>
    <property type="match status" value="1"/>
</dbReference>
<evidence type="ECO:0000313" key="8">
    <source>
        <dbReference type="Proteomes" id="UP000034837"/>
    </source>
</evidence>
<comment type="similarity">
    <text evidence="1 5">Belongs to the universal ribosomal protein uL4 family.</text>
</comment>
<dbReference type="Pfam" id="PF00573">
    <property type="entry name" value="Ribosomal_L4"/>
    <property type="match status" value="1"/>
</dbReference>
<dbReference type="GO" id="GO:0019843">
    <property type="term" value="F:rRNA binding"/>
    <property type="evidence" value="ECO:0007669"/>
    <property type="project" value="UniProtKB-UniRule"/>
</dbReference>